<dbReference type="GeneID" id="36521337"/>
<keyword evidence="3" id="KW-1185">Reference proteome</keyword>
<dbReference type="RefSeq" id="XP_024668285.1">
    <property type="nucleotide sequence ID" value="XM_024814177.1"/>
</dbReference>
<organism evidence="2 3">
    <name type="scientific">Aspergillus candidus</name>
    <dbReference type="NCBI Taxonomy" id="41067"/>
    <lineage>
        <taxon>Eukaryota</taxon>
        <taxon>Fungi</taxon>
        <taxon>Dikarya</taxon>
        <taxon>Ascomycota</taxon>
        <taxon>Pezizomycotina</taxon>
        <taxon>Eurotiomycetes</taxon>
        <taxon>Eurotiomycetidae</taxon>
        <taxon>Eurotiales</taxon>
        <taxon>Aspergillaceae</taxon>
        <taxon>Aspergillus</taxon>
        <taxon>Aspergillus subgen. Circumdati</taxon>
    </lineage>
</organism>
<gene>
    <name evidence="2" type="ORF">BDW47DRAFT_112482</name>
</gene>
<protein>
    <recommendedName>
        <fullName evidence="4">Mitochondrial carrier protein PET8</fullName>
    </recommendedName>
</protein>
<evidence type="ECO:0000313" key="3">
    <source>
        <dbReference type="Proteomes" id="UP000234585"/>
    </source>
</evidence>
<dbReference type="EMBL" id="KZ559182">
    <property type="protein sequence ID" value="PLB34273.1"/>
    <property type="molecule type" value="Genomic_DNA"/>
</dbReference>
<feature type="region of interest" description="Disordered" evidence="1">
    <location>
        <begin position="26"/>
        <end position="111"/>
    </location>
</feature>
<name>A0A2I2F0W3_ASPCN</name>
<evidence type="ECO:0008006" key="4">
    <source>
        <dbReference type="Google" id="ProtNLM"/>
    </source>
</evidence>
<sequence length="111" mass="12514">MSFLAPTVRASLRALRPQQGYAVLSSPLHTTAARPGLKESDHNRDNLDIHYEEEKEEGLQRKREGKGKWKGELASNSEASIKADRGDLDSEDITTLQEKTKKELHSTKEQK</sequence>
<feature type="compositionally biased region" description="Basic and acidic residues" evidence="1">
    <location>
        <begin position="36"/>
        <end position="71"/>
    </location>
</feature>
<dbReference type="Proteomes" id="UP000234585">
    <property type="component" value="Unassembled WGS sequence"/>
</dbReference>
<dbReference type="OrthoDB" id="529205at2759"/>
<feature type="compositionally biased region" description="Basic and acidic residues" evidence="1">
    <location>
        <begin position="98"/>
        <end position="111"/>
    </location>
</feature>
<reference evidence="2 3" key="1">
    <citation type="submission" date="2017-12" db="EMBL/GenBank/DDBJ databases">
        <authorList>
            <consortium name="DOE Joint Genome Institute"/>
            <person name="Haridas S."/>
            <person name="Kjaerbolling I."/>
            <person name="Vesth T.C."/>
            <person name="Frisvad J.C."/>
            <person name="Nybo J.L."/>
            <person name="Theobald S."/>
            <person name="Kuo A."/>
            <person name="Bowyer P."/>
            <person name="Matsuda Y."/>
            <person name="Mondo S."/>
            <person name="Lyhne E.K."/>
            <person name="Kogle M.E."/>
            <person name="Clum A."/>
            <person name="Lipzen A."/>
            <person name="Salamov A."/>
            <person name="Ngan C.Y."/>
            <person name="Daum C."/>
            <person name="Chiniquy J."/>
            <person name="Barry K."/>
            <person name="LaButti K."/>
            <person name="Simmons B.A."/>
            <person name="Magnuson J.K."/>
            <person name="Mortensen U.H."/>
            <person name="Larsen T.O."/>
            <person name="Grigoriev I.V."/>
            <person name="Baker S.E."/>
            <person name="Andersen M.R."/>
            <person name="Nordberg H.P."/>
            <person name="Cantor M.N."/>
            <person name="Hua S.X."/>
        </authorList>
    </citation>
    <scope>NUCLEOTIDE SEQUENCE [LARGE SCALE GENOMIC DNA]</scope>
    <source>
        <strain evidence="2 3">CBS 102.13</strain>
    </source>
</reference>
<proteinExistence type="predicted"/>
<evidence type="ECO:0000256" key="1">
    <source>
        <dbReference type="SAM" id="MobiDB-lite"/>
    </source>
</evidence>
<evidence type="ECO:0000313" key="2">
    <source>
        <dbReference type="EMBL" id="PLB34273.1"/>
    </source>
</evidence>
<accession>A0A2I2F0W3</accession>
<dbReference type="AlphaFoldDB" id="A0A2I2F0W3"/>